<organism evidence="1 2">
    <name type="scientific">Streptomyces klenkii</name>
    <dbReference type="NCBI Taxonomy" id="1420899"/>
    <lineage>
        <taxon>Bacteria</taxon>
        <taxon>Bacillati</taxon>
        <taxon>Actinomycetota</taxon>
        <taxon>Actinomycetes</taxon>
        <taxon>Kitasatosporales</taxon>
        <taxon>Streptomycetaceae</taxon>
        <taxon>Streptomyces</taxon>
    </lineage>
</organism>
<proteinExistence type="predicted"/>
<dbReference type="RefSeq" id="WP_120756221.1">
    <property type="nucleotide sequence ID" value="NZ_RBAM01000006.1"/>
</dbReference>
<dbReference type="AlphaFoldDB" id="A0A3B0BH13"/>
<gene>
    <name evidence="1" type="ORF">D7231_16530</name>
</gene>
<accession>A0A3B0BH13</accession>
<protein>
    <submittedName>
        <fullName evidence="1">Uncharacterized protein</fullName>
    </submittedName>
</protein>
<reference evidence="1 2" key="1">
    <citation type="journal article" date="2015" name="Antonie Van Leeuwenhoek">
        <title>Streptomyces klenkii sp. nov., isolated from deep marine sediment.</title>
        <authorList>
            <person name="Veyisoglu A."/>
            <person name="Sahin N."/>
        </authorList>
    </citation>
    <scope>NUCLEOTIDE SEQUENCE [LARGE SCALE GENOMIC DNA]</scope>
    <source>
        <strain evidence="1 2">KCTC 29202</strain>
    </source>
</reference>
<dbReference type="Proteomes" id="UP000270343">
    <property type="component" value="Unassembled WGS sequence"/>
</dbReference>
<sequence>MRTPQSRERVLFAPVPVAPTKPLTLSHIKGLLWADVLRRATGLLHDVDHLHSHTVAHLNGQTLGFWSYLDRVHPGTDYDLLDEEQIGGLYVEFQRRRDAGGPVPAPEDLAARRDAAERHGRLHPAGERVLALWARRFRELGLRDPGLSTRRRPAASLDETVEALTGHGLCVDHRPWRGPVYLDLTARGTALRQIVGADGHPNYLAGTLRELIPLIGAYDRFVLACDRESFADYALLRDVLTALGARVSLVGLGRVRLGGSVRTSRHGGWEGRTAAPLARTFLDRVGPRPYRLGLRLYFIAGLGQGDREPFRTDLLWRCMARAHRLLECSVPAAEHELPELLGRCAHPYGYVHPYRLTTGLLATSRTTTARPLLEEVFL</sequence>
<dbReference type="EMBL" id="RBAM01000006">
    <property type="protein sequence ID" value="RKN71609.1"/>
    <property type="molecule type" value="Genomic_DNA"/>
</dbReference>
<dbReference type="OrthoDB" id="3456613at2"/>
<comment type="caution">
    <text evidence="1">The sequence shown here is derived from an EMBL/GenBank/DDBJ whole genome shotgun (WGS) entry which is preliminary data.</text>
</comment>
<name>A0A3B0BH13_9ACTN</name>
<evidence type="ECO:0000313" key="1">
    <source>
        <dbReference type="EMBL" id="RKN71609.1"/>
    </source>
</evidence>
<keyword evidence="2" id="KW-1185">Reference proteome</keyword>
<evidence type="ECO:0000313" key="2">
    <source>
        <dbReference type="Proteomes" id="UP000270343"/>
    </source>
</evidence>